<dbReference type="SUPFAM" id="SSF51182">
    <property type="entry name" value="RmlC-like cupins"/>
    <property type="match status" value="1"/>
</dbReference>
<proteinExistence type="predicted"/>
<dbReference type="InterPro" id="IPR011051">
    <property type="entry name" value="RmlC_Cupin_sf"/>
</dbReference>
<evidence type="ECO:0000313" key="1">
    <source>
        <dbReference type="EMBL" id="SVA57596.1"/>
    </source>
</evidence>
<dbReference type="InterPro" id="IPR000888">
    <property type="entry name" value="RmlC-like"/>
</dbReference>
<sequence>MSAGDAILIPKNYAHGFISTTDDVVMQYFMDEEYSAENYKGLNCQKYLEREFPELDLIISEKDLKLQDSLI</sequence>
<protein>
    <submittedName>
        <fullName evidence="1">Uncharacterized protein</fullName>
    </submittedName>
</protein>
<accession>A0A381WYI6</accession>
<dbReference type="Pfam" id="PF00908">
    <property type="entry name" value="dTDP_sugar_isom"/>
    <property type="match status" value="1"/>
</dbReference>
<gene>
    <name evidence="1" type="ORF">METZ01_LOCUS110450</name>
</gene>
<dbReference type="AlphaFoldDB" id="A0A381WYI6"/>
<organism evidence="1">
    <name type="scientific">marine metagenome</name>
    <dbReference type="NCBI Taxonomy" id="408172"/>
    <lineage>
        <taxon>unclassified sequences</taxon>
        <taxon>metagenomes</taxon>
        <taxon>ecological metagenomes</taxon>
    </lineage>
</organism>
<reference evidence="1" key="1">
    <citation type="submission" date="2018-05" db="EMBL/GenBank/DDBJ databases">
        <authorList>
            <person name="Lanie J.A."/>
            <person name="Ng W.-L."/>
            <person name="Kazmierczak K.M."/>
            <person name="Andrzejewski T.M."/>
            <person name="Davidsen T.M."/>
            <person name="Wayne K.J."/>
            <person name="Tettelin H."/>
            <person name="Glass J.I."/>
            <person name="Rusch D."/>
            <person name="Podicherti R."/>
            <person name="Tsui H.-C.T."/>
            <person name="Winkler M.E."/>
        </authorList>
    </citation>
    <scope>NUCLEOTIDE SEQUENCE</scope>
</reference>
<dbReference type="InterPro" id="IPR014710">
    <property type="entry name" value="RmlC-like_jellyroll"/>
</dbReference>
<dbReference type="GO" id="GO:0008830">
    <property type="term" value="F:dTDP-4-dehydrorhamnose 3,5-epimerase activity"/>
    <property type="evidence" value="ECO:0007669"/>
    <property type="project" value="InterPro"/>
</dbReference>
<dbReference type="EMBL" id="UINC01013306">
    <property type="protein sequence ID" value="SVA57596.1"/>
    <property type="molecule type" value="Genomic_DNA"/>
</dbReference>
<dbReference type="Gene3D" id="2.60.120.10">
    <property type="entry name" value="Jelly Rolls"/>
    <property type="match status" value="1"/>
</dbReference>
<name>A0A381WYI6_9ZZZZ</name>